<reference evidence="2 3" key="1">
    <citation type="submission" date="2014-01" db="EMBL/GenBank/DDBJ databases">
        <title>Roseivivax halodurans JCM 10272 Genome Sequencing.</title>
        <authorList>
            <person name="Lai Q."/>
            <person name="Li G."/>
            <person name="Shao Z."/>
        </authorList>
    </citation>
    <scope>NUCLEOTIDE SEQUENCE [LARGE SCALE GENOMIC DNA]</scope>
    <source>
        <strain evidence="2 3">JCM 10272</strain>
    </source>
</reference>
<feature type="transmembrane region" description="Helical" evidence="1">
    <location>
        <begin position="268"/>
        <end position="285"/>
    </location>
</feature>
<name>X7EKE5_9RHOB</name>
<dbReference type="InterPro" id="IPR014550">
    <property type="entry name" value="UCP028704_OpgC"/>
</dbReference>
<feature type="transmembrane region" description="Helical" evidence="1">
    <location>
        <begin position="184"/>
        <end position="203"/>
    </location>
</feature>
<comment type="caution">
    <text evidence="2">The sequence shown here is derived from an EMBL/GenBank/DDBJ whole genome shotgun (WGS) entry which is preliminary data.</text>
</comment>
<dbReference type="Proteomes" id="UP000022447">
    <property type="component" value="Unassembled WGS sequence"/>
</dbReference>
<evidence type="ECO:0000256" key="1">
    <source>
        <dbReference type="SAM" id="Phobius"/>
    </source>
</evidence>
<dbReference type="STRING" id="1449350.OCH239_00460"/>
<keyword evidence="3" id="KW-1185">Reference proteome</keyword>
<sequence length="410" mass="45246">MTTAETEIRPTPRHATSAVARAAVRDPRLDFFRGLAMFIILIAHIPGNWLTLWIPARWGFSDATEIFVFCSGMASAIAFGKVFRDQSWAMGAARTAFRCWQVYWAHIGLFFAIAVTVSALDATGAFERDYTGQLNLLPFFEETQANLIGLMTLTYVPNYFDILPMYLVILAMMPFVIALARVHLGVAAAAVVAVWLLAQSGIARLPAEPWSDREWFFNPFGWQLIFFTGFAFMSRWLPAPPKLGALLWLAIGFLVLTSPLSSPRVVDILQVIWPAAADWAMGIYPDIGLLRDKTDFGVLRYLHFLALAYVAWWAVGPAGDRLKAPAGDGALARTWSTGLAATLKVGQQSLAIFITSMYLARLLGLCLDVMGRNYVTMALVNFGGAAILVAVAYGVGWIKTHPWRQVKKGS</sequence>
<evidence type="ECO:0000313" key="2">
    <source>
        <dbReference type="EMBL" id="ETX16345.1"/>
    </source>
</evidence>
<dbReference type="eggNOG" id="COG4645">
    <property type="taxonomic scope" value="Bacteria"/>
</dbReference>
<dbReference type="AlphaFoldDB" id="X7EKE5"/>
<gene>
    <name evidence="2" type="ORF">OCH239_00460</name>
</gene>
<dbReference type="PANTHER" id="PTHR38592:SF3">
    <property type="entry name" value="BLL4819 PROTEIN"/>
    <property type="match status" value="1"/>
</dbReference>
<protein>
    <submittedName>
        <fullName evidence="2">Membrane protein</fullName>
    </submittedName>
</protein>
<keyword evidence="1" id="KW-1133">Transmembrane helix</keyword>
<feature type="transmembrane region" description="Helical" evidence="1">
    <location>
        <begin position="297"/>
        <end position="315"/>
    </location>
</feature>
<dbReference type="PATRIC" id="fig|1449350.3.peg.93"/>
<feature type="transmembrane region" description="Helical" evidence="1">
    <location>
        <begin position="103"/>
        <end position="126"/>
    </location>
</feature>
<feature type="transmembrane region" description="Helical" evidence="1">
    <location>
        <begin position="159"/>
        <end position="177"/>
    </location>
</feature>
<accession>X7EKE5</accession>
<organism evidence="2 3">
    <name type="scientific">Roseivivax halodurans JCM 10272</name>
    <dbReference type="NCBI Taxonomy" id="1449350"/>
    <lineage>
        <taxon>Bacteria</taxon>
        <taxon>Pseudomonadati</taxon>
        <taxon>Pseudomonadota</taxon>
        <taxon>Alphaproteobacteria</taxon>
        <taxon>Rhodobacterales</taxon>
        <taxon>Roseobacteraceae</taxon>
        <taxon>Roseivivax</taxon>
    </lineage>
</organism>
<proteinExistence type="predicted"/>
<feature type="transmembrane region" description="Helical" evidence="1">
    <location>
        <begin position="66"/>
        <end position="83"/>
    </location>
</feature>
<evidence type="ECO:0000313" key="3">
    <source>
        <dbReference type="Proteomes" id="UP000022447"/>
    </source>
</evidence>
<dbReference type="PANTHER" id="PTHR38592">
    <property type="entry name" value="BLL4819 PROTEIN"/>
    <property type="match status" value="1"/>
</dbReference>
<dbReference type="EMBL" id="JALZ01000001">
    <property type="protein sequence ID" value="ETX16345.1"/>
    <property type="molecule type" value="Genomic_DNA"/>
</dbReference>
<feature type="transmembrane region" description="Helical" evidence="1">
    <location>
        <begin position="374"/>
        <end position="398"/>
    </location>
</feature>
<keyword evidence="1" id="KW-0472">Membrane</keyword>
<dbReference type="Pfam" id="PF10129">
    <property type="entry name" value="OpgC_C"/>
    <property type="match status" value="1"/>
</dbReference>
<feature type="transmembrane region" description="Helical" evidence="1">
    <location>
        <begin position="35"/>
        <end position="54"/>
    </location>
</feature>
<dbReference type="PIRSF" id="PIRSF028704">
    <property type="entry name" value="UPC028704"/>
    <property type="match status" value="1"/>
</dbReference>
<dbReference type="OrthoDB" id="9775975at2"/>
<feature type="transmembrane region" description="Helical" evidence="1">
    <location>
        <begin position="215"/>
        <end position="233"/>
    </location>
</feature>
<feature type="transmembrane region" description="Helical" evidence="1">
    <location>
        <begin position="245"/>
        <end position="262"/>
    </location>
</feature>
<keyword evidence="1" id="KW-0812">Transmembrane</keyword>
<feature type="transmembrane region" description="Helical" evidence="1">
    <location>
        <begin position="349"/>
        <end position="367"/>
    </location>
</feature>
<dbReference type="RefSeq" id="WP_037257024.1">
    <property type="nucleotide sequence ID" value="NZ_JALZ01000001.1"/>
</dbReference>